<keyword evidence="1" id="KW-1133">Transmembrane helix</keyword>
<protein>
    <submittedName>
        <fullName evidence="3">Unannotated protein</fullName>
    </submittedName>
</protein>
<evidence type="ECO:0000313" key="3">
    <source>
        <dbReference type="EMBL" id="CAB4608150.1"/>
    </source>
</evidence>
<feature type="transmembrane region" description="Helical" evidence="1">
    <location>
        <begin position="17"/>
        <end position="40"/>
    </location>
</feature>
<keyword evidence="1" id="KW-0472">Membrane</keyword>
<dbReference type="EMBL" id="CAEZUK010000218">
    <property type="protein sequence ID" value="CAB4608150.1"/>
    <property type="molecule type" value="Genomic_DNA"/>
</dbReference>
<organism evidence="3">
    <name type="scientific">freshwater metagenome</name>
    <dbReference type="NCBI Taxonomy" id="449393"/>
    <lineage>
        <taxon>unclassified sequences</taxon>
        <taxon>metagenomes</taxon>
        <taxon>ecological metagenomes</taxon>
    </lineage>
</organism>
<dbReference type="GO" id="GO:0016717">
    <property type="term" value="F:oxidoreductase activity, acting on paired donors, with oxidation of a pair of donors resulting in the reduction of molecular oxygen to two molecules of water"/>
    <property type="evidence" value="ECO:0007669"/>
    <property type="project" value="TreeGrafter"/>
</dbReference>
<dbReference type="Pfam" id="PF00487">
    <property type="entry name" value="FA_desaturase"/>
    <property type="match status" value="1"/>
</dbReference>
<keyword evidence="1" id="KW-0812">Transmembrane</keyword>
<feature type="domain" description="Fatty acid desaturase" evidence="2">
    <location>
        <begin position="46"/>
        <end position="281"/>
    </location>
</feature>
<dbReference type="InterPro" id="IPR005804">
    <property type="entry name" value="FA_desaturase_dom"/>
</dbReference>
<feature type="transmembrane region" description="Helical" evidence="1">
    <location>
        <begin position="47"/>
        <end position="64"/>
    </location>
</feature>
<feature type="transmembrane region" description="Helical" evidence="1">
    <location>
        <begin position="175"/>
        <end position="193"/>
    </location>
</feature>
<accession>A0A6J6H5Y2</accession>
<name>A0A6J6H5Y2_9ZZZZ</name>
<dbReference type="AlphaFoldDB" id="A0A6J6H5Y2"/>
<dbReference type="PANTHER" id="PTHR19353:SF19">
    <property type="entry name" value="DELTA(5) FATTY ACID DESATURASE C-RELATED"/>
    <property type="match status" value="1"/>
</dbReference>
<gene>
    <name evidence="3" type="ORF">UFOPK1820_01179</name>
</gene>
<reference evidence="3" key="1">
    <citation type="submission" date="2020-05" db="EMBL/GenBank/DDBJ databases">
        <authorList>
            <person name="Chiriac C."/>
            <person name="Salcher M."/>
            <person name="Ghai R."/>
            <person name="Kavagutti S V."/>
        </authorList>
    </citation>
    <scope>NUCLEOTIDE SEQUENCE</scope>
</reference>
<proteinExistence type="predicted"/>
<dbReference type="PANTHER" id="PTHR19353">
    <property type="entry name" value="FATTY ACID DESATURASE 2"/>
    <property type="match status" value="1"/>
</dbReference>
<dbReference type="GO" id="GO:0008610">
    <property type="term" value="P:lipid biosynthetic process"/>
    <property type="evidence" value="ECO:0007669"/>
    <property type="project" value="UniProtKB-ARBA"/>
</dbReference>
<evidence type="ECO:0000256" key="1">
    <source>
        <dbReference type="SAM" id="Phobius"/>
    </source>
</evidence>
<dbReference type="InterPro" id="IPR012171">
    <property type="entry name" value="Fatty_acid_desaturase"/>
</dbReference>
<evidence type="ECO:0000259" key="2">
    <source>
        <dbReference type="Pfam" id="PF00487"/>
    </source>
</evidence>
<dbReference type="GO" id="GO:0016020">
    <property type="term" value="C:membrane"/>
    <property type="evidence" value="ECO:0007669"/>
    <property type="project" value="TreeGrafter"/>
</dbReference>
<sequence length="290" mass="33257">MTPAEEREIASKYIGGFAWPTVLLFIFNCAVYTGTILLCVNGSLPMPAGFVINSIITYFFYTIHHEANHGNISAQNKSLRWVDKLMGSVASLPLQLNFQAYAPSHLLHHAHTNIPGRDPDHFMAGPAKAVFPRWLITTVIKTLACVPFVAQVLFKILPAQISAGIRYFKSDRPGLYRHLQLSLLLLVVSFFFGQGLNFLMLWWLPTQVAQLILQTWFVWLPHSPFNETSRYRNTRIRGWIGSHVMLLGQDHHLIHHMYPRVPFYRYRRLFRAIRPSLEANESSIQIPAYS</sequence>